<name>A0ABR1B2E0_POLSC</name>
<evidence type="ECO:0000256" key="9">
    <source>
        <dbReference type="ARBA" id="ARBA00023136"/>
    </source>
</evidence>
<gene>
    <name evidence="11" type="ORF">RUM44_004262</name>
</gene>
<keyword evidence="7" id="KW-0653">Protein transport</keyword>
<dbReference type="CDD" id="cd07305">
    <property type="entry name" value="Porin3_Tom40"/>
    <property type="match status" value="1"/>
</dbReference>
<evidence type="ECO:0000256" key="3">
    <source>
        <dbReference type="ARBA" id="ARBA00022448"/>
    </source>
</evidence>
<reference evidence="11 12" key="1">
    <citation type="submission" date="2023-09" db="EMBL/GenBank/DDBJ databases">
        <title>Genomes of two closely related lineages of the louse Polyplax serrata with different host specificities.</title>
        <authorList>
            <person name="Martinu J."/>
            <person name="Tarabai H."/>
            <person name="Stefka J."/>
            <person name="Hypsa V."/>
        </authorList>
    </citation>
    <scope>NUCLEOTIDE SEQUENCE [LARGE SCALE GENOMIC DNA]</scope>
    <source>
        <strain evidence="11">98ZLc_SE</strain>
    </source>
</reference>
<evidence type="ECO:0000256" key="10">
    <source>
        <dbReference type="SAM" id="MobiDB-lite"/>
    </source>
</evidence>
<protein>
    <submittedName>
        <fullName evidence="11">Uncharacterized protein</fullName>
    </submittedName>
</protein>
<evidence type="ECO:0000256" key="5">
    <source>
        <dbReference type="ARBA" id="ARBA00022692"/>
    </source>
</evidence>
<feature type="region of interest" description="Disordered" evidence="10">
    <location>
        <begin position="1"/>
        <end position="38"/>
    </location>
</feature>
<evidence type="ECO:0000256" key="2">
    <source>
        <dbReference type="ARBA" id="ARBA00010510"/>
    </source>
</evidence>
<accession>A0ABR1B2E0</accession>
<dbReference type="InterPro" id="IPR023614">
    <property type="entry name" value="Porin_dom_sf"/>
</dbReference>
<proteinExistence type="inferred from homology"/>
<evidence type="ECO:0000256" key="7">
    <source>
        <dbReference type="ARBA" id="ARBA00022927"/>
    </source>
</evidence>
<keyword evidence="8" id="KW-0496">Mitochondrion</keyword>
<dbReference type="Gene3D" id="2.40.160.10">
    <property type="entry name" value="Porin"/>
    <property type="match status" value="1"/>
</dbReference>
<evidence type="ECO:0000313" key="12">
    <source>
        <dbReference type="Proteomes" id="UP001359485"/>
    </source>
</evidence>
<keyword evidence="3" id="KW-0813">Transport</keyword>
<sequence length="326" mass="35149">MGNVFAASGPTGGSFAAPDPPPPPGLNVDEKSQNDWPNPGVMEDLHKRTKDVFPLNFDGVKLMVNKGLSNHFQISHTIHLSSVTPAGYRFGATYVGTKQTGPNEAYPILLGDIDPSGNMNANILHQLTDRIKVKLACQFTTLKNKPISATQLQTDFKGNQFSATLTVANLDIVNESGLVVAHYLRSVSKKVALGAELAYQFGPRVPGNEIALLSLAGRYDAAESAFSGTIGTHALHLCFYQKASEQLQIGCELETNFRMGESTGTIGYQIDLPKADLIFRGMIDSNWNVGAVLEKKLGPLPFTLSLSGMVNHNKQNFRLGCGFVIG</sequence>
<comment type="similarity">
    <text evidence="2">Belongs to the Tom40 family.</text>
</comment>
<keyword evidence="4" id="KW-1134">Transmembrane beta strand</keyword>
<dbReference type="Proteomes" id="UP001359485">
    <property type="component" value="Unassembled WGS sequence"/>
</dbReference>
<comment type="subcellular location">
    <subcellularLocation>
        <location evidence="1">Mitochondrion outer membrane</location>
        <topology evidence="1">Multi-pass membrane protein</topology>
    </subcellularLocation>
</comment>
<evidence type="ECO:0000256" key="1">
    <source>
        <dbReference type="ARBA" id="ARBA00004374"/>
    </source>
</evidence>
<evidence type="ECO:0000256" key="6">
    <source>
        <dbReference type="ARBA" id="ARBA00022787"/>
    </source>
</evidence>
<evidence type="ECO:0000256" key="8">
    <source>
        <dbReference type="ARBA" id="ARBA00023128"/>
    </source>
</evidence>
<evidence type="ECO:0000313" key="11">
    <source>
        <dbReference type="EMBL" id="KAK6633655.1"/>
    </source>
</evidence>
<keyword evidence="9" id="KW-0472">Membrane</keyword>
<dbReference type="PANTHER" id="PTHR10802">
    <property type="entry name" value="MITOCHONDRIAL IMPORT RECEPTOR SUBUNIT TOM40"/>
    <property type="match status" value="1"/>
</dbReference>
<organism evidence="11 12">
    <name type="scientific">Polyplax serrata</name>
    <name type="common">Common mouse louse</name>
    <dbReference type="NCBI Taxonomy" id="468196"/>
    <lineage>
        <taxon>Eukaryota</taxon>
        <taxon>Metazoa</taxon>
        <taxon>Ecdysozoa</taxon>
        <taxon>Arthropoda</taxon>
        <taxon>Hexapoda</taxon>
        <taxon>Insecta</taxon>
        <taxon>Pterygota</taxon>
        <taxon>Neoptera</taxon>
        <taxon>Paraneoptera</taxon>
        <taxon>Psocodea</taxon>
        <taxon>Troctomorpha</taxon>
        <taxon>Phthiraptera</taxon>
        <taxon>Anoplura</taxon>
        <taxon>Polyplacidae</taxon>
        <taxon>Polyplax</taxon>
    </lineage>
</organism>
<dbReference type="Pfam" id="PF01459">
    <property type="entry name" value="Porin_3"/>
    <property type="match status" value="1"/>
</dbReference>
<comment type="caution">
    <text evidence="11">The sequence shown here is derived from an EMBL/GenBank/DDBJ whole genome shotgun (WGS) entry which is preliminary data.</text>
</comment>
<dbReference type="InterPro" id="IPR037930">
    <property type="entry name" value="Tom40"/>
</dbReference>
<evidence type="ECO:0000256" key="4">
    <source>
        <dbReference type="ARBA" id="ARBA00022452"/>
    </source>
</evidence>
<keyword evidence="6" id="KW-1000">Mitochondrion outer membrane</keyword>
<dbReference type="EMBL" id="JAWJWF010000004">
    <property type="protein sequence ID" value="KAK6633655.1"/>
    <property type="molecule type" value="Genomic_DNA"/>
</dbReference>
<keyword evidence="5" id="KW-0812">Transmembrane</keyword>
<dbReference type="InterPro" id="IPR027246">
    <property type="entry name" value="Porin_Euk/Tom40"/>
</dbReference>
<keyword evidence="12" id="KW-1185">Reference proteome</keyword>